<name>A0A0G4PHJ8_PENC3</name>
<feature type="domain" description="Tse2 ADP-ribosyltransferase toxin" evidence="1">
    <location>
        <begin position="37"/>
        <end position="138"/>
    </location>
</feature>
<proteinExistence type="predicted"/>
<dbReference type="InterPro" id="IPR041018">
    <property type="entry name" value="ADPRTs_Tse2"/>
</dbReference>
<dbReference type="AlphaFoldDB" id="A0A0G4PHJ8"/>
<keyword evidence="3" id="KW-1185">Reference proteome</keyword>
<dbReference type="Pfam" id="PF18648">
    <property type="entry name" value="ADPRTs_Tse2"/>
    <property type="match status" value="1"/>
</dbReference>
<reference evidence="2 3" key="1">
    <citation type="journal article" date="2014" name="Nat. Commun.">
        <title>Multiple recent horizontal transfers of a large genomic region in cheese making fungi.</title>
        <authorList>
            <person name="Cheeseman K."/>
            <person name="Ropars J."/>
            <person name="Renault P."/>
            <person name="Dupont J."/>
            <person name="Gouzy J."/>
            <person name="Branca A."/>
            <person name="Abraham A.L."/>
            <person name="Ceppi M."/>
            <person name="Conseiller E."/>
            <person name="Debuchy R."/>
            <person name="Malagnac F."/>
            <person name="Goarin A."/>
            <person name="Silar P."/>
            <person name="Lacoste S."/>
            <person name="Sallet E."/>
            <person name="Bensimon A."/>
            <person name="Giraud T."/>
            <person name="Brygoo Y."/>
        </authorList>
    </citation>
    <scope>NUCLEOTIDE SEQUENCE [LARGE SCALE GENOMIC DNA]</scope>
    <source>
        <strain evidence="3">FM 013</strain>
    </source>
</reference>
<evidence type="ECO:0000313" key="3">
    <source>
        <dbReference type="Proteomes" id="UP000053732"/>
    </source>
</evidence>
<evidence type="ECO:0000313" key="2">
    <source>
        <dbReference type="EMBL" id="CRL25705.1"/>
    </source>
</evidence>
<organism evidence="2 3">
    <name type="scientific">Penicillium camemberti (strain FM 013)</name>
    <dbReference type="NCBI Taxonomy" id="1429867"/>
    <lineage>
        <taxon>Eukaryota</taxon>
        <taxon>Fungi</taxon>
        <taxon>Dikarya</taxon>
        <taxon>Ascomycota</taxon>
        <taxon>Pezizomycotina</taxon>
        <taxon>Eurotiomycetes</taxon>
        <taxon>Eurotiomycetidae</taxon>
        <taxon>Eurotiales</taxon>
        <taxon>Aspergillaceae</taxon>
        <taxon>Penicillium</taxon>
    </lineage>
</organism>
<dbReference type="Proteomes" id="UP000053732">
    <property type="component" value="Unassembled WGS sequence"/>
</dbReference>
<gene>
    <name evidence="2" type="ORF">PCAMFM013_S015g000291</name>
</gene>
<evidence type="ECO:0000259" key="1">
    <source>
        <dbReference type="Pfam" id="PF18648"/>
    </source>
</evidence>
<dbReference type="EMBL" id="HG793148">
    <property type="protein sequence ID" value="CRL25705.1"/>
    <property type="molecule type" value="Genomic_DNA"/>
</dbReference>
<protein>
    <submittedName>
        <fullName evidence="2">Str. FM013</fullName>
    </submittedName>
</protein>
<sequence>MFQNILCRVQAPVFSISRLPNRRSFSYVSAHSSFPASLYRFQVHRDSRLYDKAFEQYGREAEDGVEVNADGLVYPSRTVKCSNGALFMPNTHLMQKVTRMSNDYYLEEVESGKAAAEAHYLCIPKGTAIPKSLILFRLNSTLTRFYLEFGRTFNPDAWLERNPYHDAFSDDEEEWMDY</sequence>
<accession>A0A0G4PHJ8</accession>